<evidence type="ECO:0000256" key="1">
    <source>
        <dbReference type="SAM" id="MobiDB-lite"/>
    </source>
</evidence>
<reference evidence="2 3" key="1">
    <citation type="journal article" date="2023" name="Plants (Basel)">
        <title>Bridging the Gap: Combining Genomics and Transcriptomics Approaches to Understand Stylosanthes scabra, an Orphan Legume from the Brazilian Caatinga.</title>
        <authorList>
            <person name="Ferreira-Neto J.R.C."/>
            <person name="da Silva M.D."/>
            <person name="Binneck E."/>
            <person name="de Melo N.F."/>
            <person name="da Silva R.H."/>
            <person name="de Melo A.L.T.M."/>
            <person name="Pandolfi V."/>
            <person name="Bustamante F.O."/>
            <person name="Brasileiro-Vidal A.C."/>
            <person name="Benko-Iseppon A.M."/>
        </authorList>
    </citation>
    <scope>NUCLEOTIDE SEQUENCE [LARGE SCALE GENOMIC DNA]</scope>
    <source>
        <tissue evidence="2">Leaves</tissue>
    </source>
</reference>
<dbReference type="Proteomes" id="UP001341840">
    <property type="component" value="Unassembled WGS sequence"/>
</dbReference>
<name>A0ABU6RIF9_9FABA</name>
<keyword evidence="3" id="KW-1185">Reference proteome</keyword>
<organism evidence="2 3">
    <name type="scientific">Stylosanthes scabra</name>
    <dbReference type="NCBI Taxonomy" id="79078"/>
    <lineage>
        <taxon>Eukaryota</taxon>
        <taxon>Viridiplantae</taxon>
        <taxon>Streptophyta</taxon>
        <taxon>Embryophyta</taxon>
        <taxon>Tracheophyta</taxon>
        <taxon>Spermatophyta</taxon>
        <taxon>Magnoliopsida</taxon>
        <taxon>eudicotyledons</taxon>
        <taxon>Gunneridae</taxon>
        <taxon>Pentapetalae</taxon>
        <taxon>rosids</taxon>
        <taxon>fabids</taxon>
        <taxon>Fabales</taxon>
        <taxon>Fabaceae</taxon>
        <taxon>Papilionoideae</taxon>
        <taxon>50 kb inversion clade</taxon>
        <taxon>dalbergioids sensu lato</taxon>
        <taxon>Dalbergieae</taxon>
        <taxon>Pterocarpus clade</taxon>
        <taxon>Stylosanthes</taxon>
    </lineage>
</organism>
<sequence>MKMKTKTPLKQLKLAVPAQETPITSFLLGSGLVRQQFQVLKIASGTFHDGGLLLNHKGLRLISKEKESMKRATQRRGCGRDNYDEAKRGHDDGRRQKAASATDCDGITENEEDRGSRLTRQWLTADRHSNGGVSRRCRRLNENGLWRWCWGFAMWVGCVRVEC</sequence>
<proteinExistence type="predicted"/>
<comment type="caution">
    <text evidence="2">The sequence shown here is derived from an EMBL/GenBank/DDBJ whole genome shotgun (WGS) entry which is preliminary data.</text>
</comment>
<evidence type="ECO:0000313" key="2">
    <source>
        <dbReference type="EMBL" id="MED6123866.1"/>
    </source>
</evidence>
<dbReference type="EMBL" id="JASCZI010030607">
    <property type="protein sequence ID" value="MED6123866.1"/>
    <property type="molecule type" value="Genomic_DNA"/>
</dbReference>
<feature type="region of interest" description="Disordered" evidence="1">
    <location>
        <begin position="70"/>
        <end position="116"/>
    </location>
</feature>
<accession>A0ABU6RIF9</accession>
<keyword evidence="2" id="KW-0808">Transferase</keyword>
<dbReference type="EC" id="2.7.12.2" evidence="2"/>
<keyword evidence="2" id="KW-0418">Kinase</keyword>
<protein>
    <submittedName>
        <fullName evidence="2">Protein kinase superfamily</fullName>
        <ecNumber evidence="2">2.7.12.2</ecNumber>
    </submittedName>
</protein>
<dbReference type="GO" id="GO:0004708">
    <property type="term" value="F:MAP kinase kinase activity"/>
    <property type="evidence" value="ECO:0007669"/>
    <property type="project" value="UniProtKB-EC"/>
</dbReference>
<evidence type="ECO:0000313" key="3">
    <source>
        <dbReference type="Proteomes" id="UP001341840"/>
    </source>
</evidence>
<gene>
    <name evidence="2" type="primary">MKK6_2</name>
    <name evidence="2" type="ORF">PIB30_053570</name>
</gene>
<feature type="compositionally biased region" description="Basic and acidic residues" evidence="1">
    <location>
        <begin position="78"/>
        <end position="95"/>
    </location>
</feature>